<feature type="non-terminal residue" evidence="1">
    <location>
        <position position="1"/>
    </location>
</feature>
<reference evidence="1" key="1">
    <citation type="journal article" date="2013" name="Environ. Microbiol.">
        <title>Microbiota from the distal guts of lean and obese adolescents exhibit partial functional redundancy besides clear differences in community structure.</title>
        <authorList>
            <person name="Ferrer M."/>
            <person name="Ruiz A."/>
            <person name="Lanza F."/>
            <person name="Haange S.B."/>
            <person name="Oberbach A."/>
            <person name="Till H."/>
            <person name="Bargiela R."/>
            <person name="Campoy C."/>
            <person name="Segura M.T."/>
            <person name="Richter M."/>
            <person name="von Bergen M."/>
            <person name="Seifert J."/>
            <person name="Suarez A."/>
        </authorList>
    </citation>
    <scope>NUCLEOTIDE SEQUENCE</scope>
</reference>
<name>K1S788_9ZZZZ</name>
<proteinExistence type="predicted"/>
<protein>
    <submittedName>
        <fullName evidence="1">MoxR-like ATPase</fullName>
    </submittedName>
</protein>
<dbReference type="EMBL" id="AJWY01011224">
    <property type="protein sequence ID" value="EKC53338.1"/>
    <property type="molecule type" value="Genomic_DNA"/>
</dbReference>
<sequence length="130" mass="14370">TTIVITTNNDYAGCKQMNQSVISRMNLVIDLDEPDEDTQVERAMAVTGCKDAKTVRLMTRIVKSMAVYCRENLITDGCCGMRELISWVQSYMVCGDIREAARYTVLASASADAENRTEVEESCLDTVLAA</sequence>
<organism evidence="1">
    <name type="scientific">human gut metagenome</name>
    <dbReference type="NCBI Taxonomy" id="408170"/>
    <lineage>
        <taxon>unclassified sequences</taxon>
        <taxon>metagenomes</taxon>
        <taxon>organismal metagenomes</taxon>
    </lineage>
</organism>
<comment type="caution">
    <text evidence="1">The sequence shown here is derived from an EMBL/GenBank/DDBJ whole genome shotgun (WGS) entry which is preliminary data.</text>
</comment>
<dbReference type="AlphaFoldDB" id="K1S788"/>
<accession>K1S788</accession>
<evidence type="ECO:0000313" key="1">
    <source>
        <dbReference type="EMBL" id="EKC53338.1"/>
    </source>
</evidence>
<gene>
    <name evidence="1" type="ORF">LEA_16427</name>
</gene>